<dbReference type="Gene3D" id="3.40.50.1820">
    <property type="entry name" value="alpha/beta hydrolase"/>
    <property type="match status" value="1"/>
</dbReference>
<feature type="domain" description="AB hydrolase-1" evidence="1">
    <location>
        <begin position="21"/>
        <end position="175"/>
    </location>
</feature>
<organism evidence="2 3">
    <name type="scientific">Mycobacteroides chelonae</name>
    <name type="common">Mycobacterium chelonae</name>
    <dbReference type="NCBI Taxonomy" id="1774"/>
    <lineage>
        <taxon>Bacteria</taxon>
        <taxon>Bacillati</taxon>
        <taxon>Actinomycetota</taxon>
        <taxon>Actinomycetes</taxon>
        <taxon>Mycobacteriales</taxon>
        <taxon>Mycobacteriaceae</taxon>
        <taxon>Mycobacteroides</taxon>
    </lineage>
</organism>
<proteinExistence type="predicted"/>
<gene>
    <name evidence="2" type="ORF">BKG84_19180</name>
</gene>
<dbReference type="SUPFAM" id="SSF53474">
    <property type="entry name" value="alpha/beta-Hydrolases"/>
    <property type="match status" value="1"/>
</dbReference>
<dbReference type="AlphaFoldDB" id="A0A1S1M9Z9"/>
<dbReference type="EMBL" id="MLIS01000001">
    <property type="protein sequence ID" value="OHU80192.1"/>
    <property type="molecule type" value="Genomic_DNA"/>
</dbReference>
<dbReference type="InterPro" id="IPR000073">
    <property type="entry name" value="AB_hydrolase_1"/>
</dbReference>
<keyword evidence="2" id="KW-0378">Hydrolase</keyword>
<dbReference type="PANTHER" id="PTHR43433">
    <property type="entry name" value="HYDROLASE, ALPHA/BETA FOLD FAMILY PROTEIN"/>
    <property type="match status" value="1"/>
</dbReference>
<dbReference type="GO" id="GO:0016787">
    <property type="term" value="F:hydrolase activity"/>
    <property type="evidence" value="ECO:0007669"/>
    <property type="project" value="UniProtKB-KW"/>
</dbReference>
<evidence type="ECO:0000259" key="1">
    <source>
        <dbReference type="Pfam" id="PF00561"/>
    </source>
</evidence>
<dbReference type="RefSeq" id="WP_070933214.1">
    <property type="nucleotide sequence ID" value="NZ_CP050145.1"/>
</dbReference>
<name>A0A1S1M9Z9_MYCCH</name>
<accession>A0A1S1M9Z9</accession>
<comment type="caution">
    <text evidence="2">The sequence shown here is derived from an EMBL/GenBank/DDBJ whole genome shotgun (WGS) entry which is preliminary data.</text>
</comment>
<evidence type="ECO:0000313" key="2">
    <source>
        <dbReference type="EMBL" id="OHU80192.1"/>
    </source>
</evidence>
<dbReference type="Pfam" id="PF00561">
    <property type="entry name" value="Abhydrolase_1"/>
    <property type="match status" value="1"/>
</dbReference>
<dbReference type="Proteomes" id="UP000179441">
    <property type="component" value="Unassembled WGS sequence"/>
</dbReference>
<dbReference type="InterPro" id="IPR029058">
    <property type="entry name" value="AB_hydrolase_fold"/>
</dbReference>
<dbReference type="PANTHER" id="PTHR43433:SF10">
    <property type="entry name" value="AB HYDROLASE-1 DOMAIN-CONTAINING PROTEIN"/>
    <property type="match status" value="1"/>
</dbReference>
<reference evidence="2 3" key="1">
    <citation type="submission" date="2016-10" db="EMBL/GenBank/DDBJ databases">
        <title>Evaluation of Human, Veterinary and Environmental Mycobacterium chelonae Isolates by Core Genome Phylogenomic Analysis, Targeted Gene Comparison, and Anti-microbial Susceptibility Patterns: A Tale of Mistaken Identities.</title>
        <authorList>
            <person name="Fogelson S.B."/>
            <person name="Camus A.C."/>
            <person name="Lorenz W."/>
            <person name="Vasireddy R."/>
            <person name="Vasireddy S."/>
            <person name="Smith T."/>
            <person name="Brown-Elliott B.A."/>
            <person name="Wallace R.J.Jr."/>
            <person name="Hasan N.A."/>
            <person name="Reischl U."/>
            <person name="Sanchez S."/>
        </authorList>
    </citation>
    <scope>NUCLEOTIDE SEQUENCE [LARGE SCALE GENOMIC DNA]</scope>
    <source>
        <strain evidence="2 3">15518</strain>
    </source>
</reference>
<evidence type="ECO:0000313" key="3">
    <source>
        <dbReference type="Proteomes" id="UP000179441"/>
    </source>
</evidence>
<protein>
    <submittedName>
        <fullName evidence="2">Alpha/beta hydrolase</fullName>
    </submittedName>
</protein>
<sequence length="241" mass="27041">MPFFDAENTSLYYEEQGSGHPILLLAPGGLRSSIPYWERVAWNPIQELSAHYRVITMDQRNAGQSSARVTGRETWATYASDQLSLLDHLGIDRFHILGMCIGGSFIAKLATTAPERITAAVVAQTIGQDDNLATFREIFDEWSTGLASTHPEADDTAWQKYWNALFINDNRVFSVPDAELKNIRVPLLVLNGDDRFHPAIASRALVDAVPDAQFIERWKEPEELSAARETVSEFLKRHTPV</sequence>
<keyword evidence="3" id="KW-1185">Reference proteome</keyword>
<dbReference type="InterPro" id="IPR050471">
    <property type="entry name" value="AB_hydrolase"/>
</dbReference>